<sequence>MSQATEGMARTNVDCGYQHWLIEPSDTDDLPTAARAIWCQSAGTIVVRDETGNDLPYDLATGQILPFYVVRVLATGTTGTFYGWT</sequence>
<organism evidence="1 2">
    <name type="scientific">Neorhizobium galegae bv. officinalis</name>
    <dbReference type="NCBI Taxonomy" id="323656"/>
    <lineage>
        <taxon>Bacteria</taxon>
        <taxon>Pseudomonadati</taxon>
        <taxon>Pseudomonadota</taxon>
        <taxon>Alphaproteobacteria</taxon>
        <taxon>Hyphomicrobiales</taxon>
        <taxon>Rhizobiaceae</taxon>
        <taxon>Rhizobium/Agrobacterium group</taxon>
        <taxon>Neorhizobium</taxon>
    </lineage>
</organism>
<dbReference type="AlphaFoldDB" id="A0A0T7H1S2"/>
<gene>
    <name evidence="1" type="ORF">NGAL_HAMBI1189_49700</name>
</gene>
<dbReference type="Proteomes" id="UP000039660">
    <property type="component" value="Unassembled WGS sequence"/>
</dbReference>
<evidence type="ECO:0000313" key="2">
    <source>
        <dbReference type="Proteomes" id="UP000039660"/>
    </source>
</evidence>
<reference evidence="1 2" key="1">
    <citation type="submission" date="2014-08" db="EMBL/GenBank/DDBJ databases">
        <authorList>
            <person name="Chen Y.-H."/>
        </authorList>
    </citation>
    <scope>NUCLEOTIDE SEQUENCE [LARGE SCALE GENOMIC DNA]</scope>
</reference>
<dbReference type="EMBL" id="CCRK01000015">
    <property type="protein sequence ID" value="CDZ53377.1"/>
    <property type="molecule type" value="Genomic_DNA"/>
</dbReference>
<proteinExistence type="predicted"/>
<protein>
    <submittedName>
        <fullName evidence="1">Uncharacterized protein</fullName>
    </submittedName>
</protein>
<name>A0A0T7H1S2_NEOGA</name>
<dbReference type="RefSeq" id="WP_046637749.1">
    <property type="nucleotide sequence ID" value="NZ_CCRK01000015.1"/>
</dbReference>
<accession>A0A0T7H1S2</accession>
<evidence type="ECO:0000313" key="1">
    <source>
        <dbReference type="EMBL" id="CDZ53377.1"/>
    </source>
</evidence>